<organism evidence="4 5">
    <name type="scientific">Falsibacillus albus</name>
    <dbReference type="NCBI Taxonomy" id="2478915"/>
    <lineage>
        <taxon>Bacteria</taxon>
        <taxon>Bacillati</taxon>
        <taxon>Bacillota</taxon>
        <taxon>Bacilli</taxon>
        <taxon>Bacillales</taxon>
        <taxon>Bacillaceae</taxon>
        <taxon>Falsibacillus</taxon>
    </lineage>
</organism>
<evidence type="ECO:0000313" key="5">
    <source>
        <dbReference type="Proteomes" id="UP000276770"/>
    </source>
</evidence>
<dbReference type="NCBIfam" id="TIGR00040">
    <property type="entry name" value="yfcE"/>
    <property type="match status" value="1"/>
</dbReference>
<comment type="cofactor">
    <cofactor evidence="2">
        <name>a divalent metal cation</name>
        <dbReference type="ChEBI" id="CHEBI:60240"/>
    </cofactor>
</comment>
<comment type="caution">
    <text evidence="4">The sequence shown here is derived from an EMBL/GenBank/DDBJ whole genome shotgun (WGS) entry which is preliminary data.</text>
</comment>
<dbReference type="RefSeq" id="WP_121678710.1">
    <property type="nucleotide sequence ID" value="NZ_RCVZ01000001.1"/>
</dbReference>
<keyword evidence="2" id="KW-0479">Metal-binding</keyword>
<proteinExistence type="inferred from homology"/>
<dbReference type="SUPFAM" id="SSF56300">
    <property type="entry name" value="Metallo-dependent phosphatases"/>
    <property type="match status" value="1"/>
</dbReference>
<gene>
    <name evidence="4" type="ORF">D9X91_01120</name>
</gene>
<keyword evidence="5" id="KW-1185">Reference proteome</keyword>
<name>A0A3L7K5A0_9BACI</name>
<evidence type="ECO:0000256" key="1">
    <source>
        <dbReference type="ARBA" id="ARBA00008950"/>
    </source>
</evidence>
<dbReference type="AlphaFoldDB" id="A0A3L7K5A0"/>
<dbReference type="Proteomes" id="UP000276770">
    <property type="component" value="Unassembled WGS sequence"/>
</dbReference>
<comment type="similarity">
    <text evidence="1 2">Belongs to the metallophosphoesterase superfamily. YfcE family.</text>
</comment>
<sequence>MKLLVVSDSHGSSGILEDLKRRYAQKVDGMFHCGDSELSPDDPAITGFKVVKGNCDYGPGFPEESLEVIDNEKIFVTHGHLFGIKMSLNKLFYHAKEQEADFVFFGHSHLVGAEMIENILFLNPGSTLLPRGRNEATYAIVEKENNRITVKIFEDTHEEMVDLRMEFTI</sequence>
<dbReference type="CDD" id="cd00841">
    <property type="entry name" value="MPP_YfcE"/>
    <property type="match status" value="1"/>
</dbReference>
<protein>
    <recommendedName>
        <fullName evidence="2">Phosphoesterase</fullName>
        <ecNumber evidence="2">3.1.4.-</ecNumber>
    </recommendedName>
</protein>
<evidence type="ECO:0000256" key="2">
    <source>
        <dbReference type="RuleBase" id="RU362039"/>
    </source>
</evidence>
<dbReference type="InterPro" id="IPR041802">
    <property type="entry name" value="MPP_YfcE"/>
</dbReference>
<dbReference type="OrthoDB" id="9800565at2"/>
<dbReference type="EMBL" id="RCVZ01000001">
    <property type="protein sequence ID" value="RLQ98020.1"/>
    <property type="molecule type" value="Genomic_DNA"/>
</dbReference>
<dbReference type="InterPro" id="IPR029052">
    <property type="entry name" value="Metallo-depent_PP-like"/>
</dbReference>
<dbReference type="GO" id="GO:0046872">
    <property type="term" value="F:metal ion binding"/>
    <property type="evidence" value="ECO:0007669"/>
    <property type="project" value="UniProtKB-KW"/>
</dbReference>
<dbReference type="InterPro" id="IPR024654">
    <property type="entry name" value="Calcineurin-like_PHP_lpxH"/>
</dbReference>
<dbReference type="EC" id="3.1.4.-" evidence="2"/>
<dbReference type="Gene3D" id="3.60.21.10">
    <property type="match status" value="1"/>
</dbReference>
<evidence type="ECO:0000259" key="3">
    <source>
        <dbReference type="Pfam" id="PF12850"/>
    </source>
</evidence>
<dbReference type="GO" id="GO:0016787">
    <property type="term" value="F:hydrolase activity"/>
    <property type="evidence" value="ECO:0007669"/>
    <property type="project" value="UniProtKB-UniRule"/>
</dbReference>
<dbReference type="InterPro" id="IPR000979">
    <property type="entry name" value="Phosphodiesterase_MJ0936/Vps29"/>
</dbReference>
<evidence type="ECO:0000313" key="4">
    <source>
        <dbReference type="EMBL" id="RLQ98020.1"/>
    </source>
</evidence>
<reference evidence="4 5" key="1">
    <citation type="submission" date="2018-10" db="EMBL/GenBank/DDBJ databases">
        <title>Falsibacillus sp. genome draft.</title>
        <authorList>
            <person name="Shi S."/>
        </authorList>
    </citation>
    <scope>NUCLEOTIDE SEQUENCE [LARGE SCALE GENOMIC DNA]</scope>
    <source>
        <strain evidence="4 5">GY 10110</strain>
    </source>
</reference>
<accession>A0A3L7K5A0</accession>
<feature type="domain" description="Calcineurin-like phosphoesterase" evidence="3">
    <location>
        <begin position="1"/>
        <end position="145"/>
    </location>
</feature>
<dbReference type="PANTHER" id="PTHR11124">
    <property type="entry name" value="VACUOLAR SORTING PROTEIN VPS29"/>
    <property type="match status" value="1"/>
</dbReference>
<dbReference type="Pfam" id="PF12850">
    <property type="entry name" value="Metallophos_2"/>
    <property type="match status" value="1"/>
</dbReference>